<sequence>MWDQSLSPLRHLRISDFWIMLAKIAAAICKQWSISHPKCILKEICIPLMVKQKDTTAGPA</sequence>
<evidence type="ECO:0000313" key="1">
    <source>
        <dbReference type="EMBL" id="JAP19864.1"/>
    </source>
</evidence>
<reference evidence="1" key="1">
    <citation type="submission" date="2015-12" db="EMBL/GenBank/DDBJ databases">
        <title>Gene expression during late stages of embryo sac development: a critical building block for successful pollen-pistil interactions.</title>
        <authorList>
            <person name="Liu Y."/>
            <person name="Joly V."/>
            <person name="Sabar M."/>
            <person name="Matton D.P."/>
        </authorList>
    </citation>
    <scope>NUCLEOTIDE SEQUENCE</scope>
</reference>
<proteinExistence type="predicted"/>
<dbReference type="EMBL" id="GEDG01019532">
    <property type="protein sequence ID" value="JAP19864.1"/>
    <property type="molecule type" value="Transcribed_RNA"/>
</dbReference>
<protein>
    <submittedName>
        <fullName evidence="1">Putative ovule protein</fullName>
    </submittedName>
</protein>
<dbReference type="AlphaFoldDB" id="A0A0V0HI76"/>
<organism evidence="1">
    <name type="scientific">Solanum chacoense</name>
    <name type="common">Chaco potato</name>
    <dbReference type="NCBI Taxonomy" id="4108"/>
    <lineage>
        <taxon>Eukaryota</taxon>
        <taxon>Viridiplantae</taxon>
        <taxon>Streptophyta</taxon>
        <taxon>Embryophyta</taxon>
        <taxon>Tracheophyta</taxon>
        <taxon>Spermatophyta</taxon>
        <taxon>Magnoliopsida</taxon>
        <taxon>eudicotyledons</taxon>
        <taxon>Gunneridae</taxon>
        <taxon>Pentapetalae</taxon>
        <taxon>asterids</taxon>
        <taxon>lamiids</taxon>
        <taxon>Solanales</taxon>
        <taxon>Solanaceae</taxon>
        <taxon>Solanoideae</taxon>
        <taxon>Solaneae</taxon>
        <taxon>Solanum</taxon>
    </lineage>
</organism>
<accession>A0A0V0HI76</accession>
<name>A0A0V0HI76_SOLCH</name>